<sequence>MALGGVIQLDTVDLGWSLGIMAIAVALSRWQRLGLETQLVSATGRSLLQLLVVGYVISAIFALNHPIPVLGIIAIMLSIAAKVTENRITGKLKGLFPLIWLSLFVSSGLTLSYTLILIIQPEIWYSPQYLIPLAGMILGNSMNSASLSGERLSSAISQNSLEVETYLCLGATPSQAIASYRKEAIRLSLIPTLNQMMVVGIVSLPGMFTGQVLAGSDPLNAASYQILILFMIAFTNIITAILVTEGVYHKCFNQQAQLIIHR</sequence>
<comment type="similarity">
    <text evidence="2">Belongs to the UPF0014 family.</text>
</comment>
<evidence type="ECO:0000256" key="6">
    <source>
        <dbReference type="SAM" id="Phobius"/>
    </source>
</evidence>
<dbReference type="Pfam" id="PF03649">
    <property type="entry name" value="UPF0014"/>
    <property type="match status" value="1"/>
</dbReference>
<keyword evidence="4 6" id="KW-1133">Transmembrane helix</keyword>
<evidence type="ECO:0000313" key="8">
    <source>
        <dbReference type="Proteomes" id="UP000287247"/>
    </source>
</evidence>
<dbReference type="GO" id="GO:0005886">
    <property type="term" value="C:plasma membrane"/>
    <property type="evidence" value="ECO:0007669"/>
    <property type="project" value="TreeGrafter"/>
</dbReference>
<proteinExistence type="inferred from homology"/>
<accession>A0A401ICB4</accession>
<dbReference type="InterPro" id="IPR005226">
    <property type="entry name" value="UPF0014_fam"/>
</dbReference>
<protein>
    <recommendedName>
        <fullName evidence="9">Iron export ABC transporter permease subunit FetB</fullName>
    </recommendedName>
</protein>
<evidence type="ECO:0000256" key="2">
    <source>
        <dbReference type="ARBA" id="ARBA00005268"/>
    </source>
</evidence>
<gene>
    <name evidence="7" type="ORF">AsFPU1_0280</name>
</gene>
<keyword evidence="3 6" id="KW-0812">Transmembrane</keyword>
<dbReference type="EMBL" id="BDQK01000001">
    <property type="protein sequence ID" value="GBF78889.1"/>
    <property type="molecule type" value="Genomic_DNA"/>
</dbReference>
<dbReference type="Proteomes" id="UP000287247">
    <property type="component" value="Unassembled WGS sequence"/>
</dbReference>
<evidence type="ECO:0000313" key="7">
    <source>
        <dbReference type="EMBL" id="GBF78889.1"/>
    </source>
</evidence>
<dbReference type="AlphaFoldDB" id="A0A401ICB4"/>
<feature type="transmembrane region" description="Helical" evidence="6">
    <location>
        <begin position="14"/>
        <end position="30"/>
    </location>
</feature>
<keyword evidence="8" id="KW-1185">Reference proteome</keyword>
<reference evidence="8" key="1">
    <citation type="submission" date="2017-05" db="EMBL/GenBank/DDBJ databases">
        <title>Physiological properties and genetic analysis related to exopolysaccharide production of fresh-water unicellular cyanobacterium Aphanothece sacrum, Suizenji Nori, that has been cultured as a food source in Japan.</title>
        <authorList>
            <person name="Kanesaki Y."/>
            <person name="Yoshikawa S."/>
            <person name="Ohki K."/>
        </authorList>
    </citation>
    <scope>NUCLEOTIDE SEQUENCE [LARGE SCALE GENOMIC DNA]</scope>
    <source>
        <strain evidence="8">FPU1</strain>
    </source>
</reference>
<dbReference type="PANTHER" id="PTHR30028:SF0">
    <property type="entry name" value="PROTEIN ALUMINUM SENSITIVE 3"/>
    <property type="match status" value="1"/>
</dbReference>
<feature type="transmembrane region" description="Helical" evidence="6">
    <location>
        <begin position="42"/>
        <end position="61"/>
    </location>
</feature>
<feature type="transmembrane region" description="Helical" evidence="6">
    <location>
        <begin position="226"/>
        <end position="248"/>
    </location>
</feature>
<keyword evidence="5 6" id="KW-0472">Membrane</keyword>
<evidence type="ECO:0008006" key="9">
    <source>
        <dbReference type="Google" id="ProtNLM"/>
    </source>
</evidence>
<evidence type="ECO:0000256" key="5">
    <source>
        <dbReference type="ARBA" id="ARBA00023136"/>
    </source>
</evidence>
<dbReference type="RefSeq" id="WP_124970066.1">
    <property type="nucleotide sequence ID" value="NZ_BDQK01000001.1"/>
</dbReference>
<comment type="subcellular location">
    <subcellularLocation>
        <location evidence="1">Membrane</location>
        <topology evidence="1">Multi-pass membrane protein</topology>
    </subcellularLocation>
</comment>
<evidence type="ECO:0000256" key="3">
    <source>
        <dbReference type="ARBA" id="ARBA00022692"/>
    </source>
</evidence>
<dbReference type="OrthoDB" id="9791807at2"/>
<dbReference type="PANTHER" id="PTHR30028">
    <property type="entry name" value="UPF0014 INNER MEMBRANE PROTEIN YBBM-RELATED"/>
    <property type="match status" value="1"/>
</dbReference>
<evidence type="ECO:0000256" key="1">
    <source>
        <dbReference type="ARBA" id="ARBA00004141"/>
    </source>
</evidence>
<evidence type="ECO:0000256" key="4">
    <source>
        <dbReference type="ARBA" id="ARBA00022989"/>
    </source>
</evidence>
<comment type="caution">
    <text evidence="7">The sequence shown here is derived from an EMBL/GenBank/DDBJ whole genome shotgun (WGS) entry which is preliminary data.</text>
</comment>
<feature type="transmembrane region" description="Helical" evidence="6">
    <location>
        <begin position="95"/>
        <end position="119"/>
    </location>
</feature>
<name>A0A401ICB4_APHSA</name>
<organism evidence="7 8">
    <name type="scientific">Aphanothece sacrum FPU1</name>
    <dbReference type="NCBI Taxonomy" id="1920663"/>
    <lineage>
        <taxon>Bacteria</taxon>
        <taxon>Bacillati</taxon>
        <taxon>Cyanobacteriota</taxon>
        <taxon>Cyanophyceae</taxon>
        <taxon>Oscillatoriophycideae</taxon>
        <taxon>Chroococcales</taxon>
        <taxon>Aphanothecaceae</taxon>
        <taxon>Aphanothece</taxon>
    </lineage>
</organism>